<dbReference type="EMBL" id="CP001574">
    <property type="protein sequence ID" value="ACO68948.1"/>
    <property type="molecule type" value="Genomic_DNA"/>
</dbReference>
<reference evidence="7 8" key="1">
    <citation type="journal article" date="2009" name="Science">
        <title>Green evolution and dynamic adaptations revealed by genomes of the marine picoeukaryotes Micromonas.</title>
        <authorList>
            <person name="Worden A.Z."/>
            <person name="Lee J.H."/>
            <person name="Mock T."/>
            <person name="Rouze P."/>
            <person name="Simmons M.P."/>
            <person name="Aerts A.L."/>
            <person name="Allen A.E."/>
            <person name="Cuvelier M.L."/>
            <person name="Derelle E."/>
            <person name="Everett M.V."/>
            <person name="Foulon E."/>
            <person name="Grimwood J."/>
            <person name="Gundlach H."/>
            <person name="Henrissat B."/>
            <person name="Napoli C."/>
            <person name="McDonald S.M."/>
            <person name="Parker M.S."/>
            <person name="Rombauts S."/>
            <person name="Salamov A."/>
            <person name="Von Dassow P."/>
            <person name="Badger J.H."/>
            <person name="Coutinho P.M."/>
            <person name="Demir E."/>
            <person name="Dubchak I."/>
            <person name="Gentemann C."/>
            <person name="Eikrem W."/>
            <person name="Gready J.E."/>
            <person name="John U."/>
            <person name="Lanier W."/>
            <person name="Lindquist E.A."/>
            <person name="Lucas S."/>
            <person name="Mayer K.F."/>
            <person name="Moreau H."/>
            <person name="Not F."/>
            <person name="Otillar R."/>
            <person name="Panaud O."/>
            <person name="Pangilinan J."/>
            <person name="Paulsen I."/>
            <person name="Piegu B."/>
            <person name="Poliakov A."/>
            <person name="Robbens S."/>
            <person name="Schmutz J."/>
            <person name="Toulza E."/>
            <person name="Wyss T."/>
            <person name="Zelensky A."/>
            <person name="Zhou K."/>
            <person name="Armbrust E.V."/>
            <person name="Bhattacharya D."/>
            <person name="Goodenough U.W."/>
            <person name="Van de Peer Y."/>
            <person name="Grigoriev I.V."/>
        </authorList>
    </citation>
    <scope>NUCLEOTIDE SEQUENCE [LARGE SCALE GENOMIC DNA]</scope>
    <source>
        <strain evidence="8">RCC299 / NOUM17</strain>
    </source>
</reference>
<evidence type="ECO:0000313" key="7">
    <source>
        <dbReference type="EMBL" id="ACO68948.1"/>
    </source>
</evidence>
<gene>
    <name evidence="7" type="ORF">MICPUN_51771</name>
</gene>
<dbReference type="Proteomes" id="UP000002009">
    <property type="component" value="Chromosome 1"/>
</dbReference>
<dbReference type="PANTHER" id="PTHR10953">
    <property type="entry name" value="UBIQUITIN-ACTIVATING ENZYME E1"/>
    <property type="match status" value="1"/>
</dbReference>
<evidence type="ECO:0000313" key="8">
    <source>
        <dbReference type="Proteomes" id="UP000002009"/>
    </source>
</evidence>
<dbReference type="InterPro" id="IPR030667">
    <property type="entry name" value="APP-BP1"/>
</dbReference>
<feature type="domain" description="THIF-type NAD/FAD binding fold" evidence="6">
    <location>
        <begin position="6"/>
        <end position="503"/>
    </location>
</feature>
<dbReference type="SUPFAM" id="SSF69572">
    <property type="entry name" value="Activating enzymes of the ubiquitin-like proteins"/>
    <property type="match status" value="1"/>
</dbReference>
<proteinExistence type="inferred from homology"/>
<dbReference type="InterPro" id="IPR045886">
    <property type="entry name" value="ThiF/MoeB/HesA"/>
</dbReference>
<dbReference type="eggNOG" id="KOG2016">
    <property type="taxonomic scope" value="Eukaryota"/>
</dbReference>
<comment type="pathway">
    <text evidence="1 5">Protein modification; protein neddylation.</text>
</comment>
<dbReference type="RefSeq" id="XP_002507690.1">
    <property type="nucleotide sequence ID" value="XM_002507644.1"/>
</dbReference>
<dbReference type="FunFam" id="3.40.50.720:FF:000475">
    <property type="entry name" value="NEDD8-activating enzyme E1 regulatory subunit"/>
    <property type="match status" value="1"/>
</dbReference>
<dbReference type="GeneID" id="8250218"/>
<evidence type="ECO:0000256" key="4">
    <source>
        <dbReference type="ARBA" id="ARBA00022786"/>
    </source>
</evidence>
<evidence type="ECO:0000256" key="2">
    <source>
        <dbReference type="ARBA" id="ARBA00006868"/>
    </source>
</evidence>
<dbReference type="PIRSF" id="PIRSF039099">
    <property type="entry name" value="APP-BP1"/>
    <property type="match status" value="1"/>
</dbReference>
<dbReference type="GO" id="GO:0005737">
    <property type="term" value="C:cytoplasm"/>
    <property type="evidence" value="ECO:0007669"/>
    <property type="project" value="TreeGrafter"/>
</dbReference>
<dbReference type="STRING" id="296587.C1FEE4"/>
<dbReference type="InterPro" id="IPR035985">
    <property type="entry name" value="Ubiquitin-activating_enz"/>
</dbReference>
<dbReference type="GO" id="GO:0045116">
    <property type="term" value="P:protein neddylation"/>
    <property type="evidence" value="ECO:0007669"/>
    <property type="project" value="UniProtKB-UniRule"/>
</dbReference>
<dbReference type="InterPro" id="IPR000594">
    <property type="entry name" value="ThiF_NAD_FAD-bd"/>
</dbReference>
<comment type="function">
    <text evidence="5">Regulatory subunit of the dimeric E1 enzyme. E1 activates RUB1/NEDD8 by first adenylating its C-terminal glycine residue with ATP, thereafter linking this residue to the side chain of the catalytic cysteine, yielding a RUB1-ECR1 thioester and free AMP. E1 finally transfers RUB1 to the catalytic cysteine of RCE1.</text>
</comment>
<dbReference type="UniPathway" id="UPA00885"/>
<comment type="similarity">
    <text evidence="2 5">Belongs to the ubiquitin-activating E1 family. ULA1 subfamily.</text>
</comment>
<protein>
    <recommendedName>
        <fullName evidence="3 5">NEDD8-activating enzyme E1 regulatory subunit</fullName>
    </recommendedName>
</protein>
<sequence length="523" mass="58067">MVGGRYDRQIRIWGEHGQKKLEESKVCLLNCGPTGCETVKNLVLGGIASFTLVDKDTVKPRDLGNNFMLSTTDVGESRAKAVAAHLKELNAAVVGSFIDEDPEDIVTDNPDFFHDFTIVIATQMPMRTLMALDSVCRKQNIIMIVMRSFGFIGTLRLCIREHVITDTNPGDNIHDLGLTQPWPELCNFVSQFELDTLDGVAFKGVPFIVLLLQACDKWRAEHDSKLPSNTREQAAFKHMLSAMRRTHDEENFQEALNAVRHVCKPKSLSPTLVKVLEELASKNLCQSTPIFWFKISGISAFLAKSGGMMPLVGSIPDMTCTTDCYVTLQRIYQEKAASDAKVVEHYVQEALVRAGRQRDEITADEVRTFCRYASNAAFLRWRPLALDSSLVREDKIKSTSQGAWDYPLSTLTYLVLVCASDAFFDRYGRLPGTAIDAVRGSKDDFIKLKTIADEILGDHNLNGHLLDNLICETVRGGGGELHAVASVLGAIGSQEIIKLVTKQFVPCEKTLIYNCVECTTMTC</sequence>
<dbReference type="KEGG" id="mis:MICPUN_51771"/>
<dbReference type="OMA" id="KLITHQY"/>
<dbReference type="Gene3D" id="3.40.50.720">
    <property type="entry name" value="NAD(P)-binding Rossmann-like Domain"/>
    <property type="match status" value="2"/>
</dbReference>
<dbReference type="InParanoid" id="C1FEE4"/>
<dbReference type="AlphaFoldDB" id="C1FEE4"/>
<evidence type="ECO:0000256" key="5">
    <source>
        <dbReference type="PIRNR" id="PIRNR039099"/>
    </source>
</evidence>
<dbReference type="OrthoDB" id="1708823at2759"/>
<dbReference type="PANTHER" id="PTHR10953:SF29">
    <property type="entry name" value="NEDD8-ACTIVATING ENZYME E1 REGULATORY SUBUNIT"/>
    <property type="match status" value="1"/>
</dbReference>
<dbReference type="FunCoup" id="C1FEE4">
    <property type="interactions" value="2166"/>
</dbReference>
<evidence type="ECO:0000256" key="1">
    <source>
        <dbReference type="ARBA" id="ARBA00005032"/>
    </source>
</evidence>
<accession>C1FEE4</accession>
<keyword evidence="4 5" id="KW-0833">Ubl conjugation pathway</keyword>
<name>C1FEE4_MICCC</name>
<dbReference type="Pfam" id="PF00899">
    <property type="entry name" value="ThiF"/>
    <property type="match status" value="1"/>
</dbReference>
<dbReference type="GO" id="GO:0019781">
    <property type="term" value="F:NEDD8 activating enzyme activity"/>
    <property type="evidence" value="ECO:0007669"/>
    <property type="project" value="UniProtKB-UniRule"/>
</dbReference>
<evidence type="ECO:0000256" key="3">
    <source>
        <dbReference type="ARBA" id="ARBA00015407"/>
    </source>
</evidence>
<keyword evidence="8" id="KW-1185">Reference proteome</keyword>
<organism evidence="7 8">
    <name type="scientific">Micromonas commoda (strain RCC299 / NOUM17 / CCMP2709)</name>
    <name type="common">Picoplanktonic green alga</name>
    <dbReference type="NCBI Taxonomy" id="296587"/>
    <lineage>
        <taxon>Eukaryota</taxon>
        <taxon>Viridiplantae</taxon>
        <taxon>Chlorophyta</taxon>
        <taxon>Mamiellophyceae</taxon>
        <taxon>Mamiellales</taxon>
        <taxon>Mamiellaceae</taxon>
        <taxon>Micromonas</taxon>
    </lineage>
</organism>
<evidence type="ECO:0000259" key="6">
    <source>
        <dbReference type="Pfam" id="PF00899"/>
    </source>
</evidence>